<feature type="domain" description="HD" evidence="1">
    <location>
        <begin position="21"/>
        <end position="102"/>
    </location>
</feature>
<keyword evidence="3" id="KW-1185">Reference proteome</keyword>
<sequence>MDVSEARELARRLLEEPLPRRWAHSQGVAARAESLAPILGDDAGLVQCAAWLHDIGYAPQIADTGFHPLDGARYLRDTIHADRRLCDLVAHHSCALIEAQERSLQRELASEFTVEGEALVQALIYCDMTTTPHGGQTTTEERIKEILSRYGPDHVVTRSITRAAPTLTSASHAVAARLAHARAAKR</sequence>
<dbReference type="CDD" id="cd00077">
    <property type="entry name" value="HDc"/>
    <property type="match status" value="1"/>
</dbReference>
<dbReference type="Proteomes" id="UP001198565">
    <property type="component" value="Unassembled WGS sequence"/>
</dbReference>
<evidence type="ECO:0000259" key="1">
    <source>
        <dbReference type="Pfam" id="PF01966"/>
    </source>
</evidence>
<dbReference type="SUPFAM" id="SSF109604">
    <property type="entry name" value="HD-domain/PDEase-like"/>
    <property type="match status" value="1"/>
</dbReference>
<dbReference type="InterPro" id="IPR006674">
    <property type="entry name" value="HD_domain"/>
</dbReference>
<dbReference type="EMBL" id="JAINVZ010000025">
    <property type="protein sequence ID" value="MBY8888518.1"/>
    <property type="molecule type" value="Genomic_DNA"/>
</dbReference>
<name>A0ABS7QZ72_9ACTN</name>
<comment type="caution">
    <text evidence="2">The sequence shown here is derived from an EMBL/GenBank/DDBJ whole genome shotgun (WGS) entry which is preliminary data.</text>
</comment>
<gene>
    <name evidence="2" type="ORF">K7472_27290</name>
</gene>
<evidence type="ECO:0000313" key="3">
    <source>
        <dbReference type="Proteomes" id="UP001198565"/>
    </source>
</evidence>
<proteinExistence type="predicted"/>
<organism evidence="2 3">
    <name type="scientific">Streptantibioticus parmotrematis</name>
    <dbReference type="NCBI Taxonomy" id="2873249"/>
    <lineage>
        <taxon>Bacteria</taxon>
        <taxon>Bacillati</taxon>
        <taxon>Actinomycetota</taxon>
        <taxon>Actinomycetes</taxon>
        <taxon>Kitasatosporales</taxon>
        <taxon>Streptomycetaceae</taxon>
        <taxon>Streptantibioticus</taxon>
    </lineage>
</organism>
<reference evidence="2 3" key="1">
    <citation type="submission" date="2021-08" db="EMBL/GenBank/DDBJ databases">
        <title>Streptomyces sp. PTM05 isolated from lichen.</title>
        <authorList>
            <person name="Somphong A."/>
            <person name="Phongsopitanun W."/>
            <person name="Tanasupawat S."/>
        </authorList>
    </citation>
    <scope>NUCLEOTIDE SEQUENCE [LARGE SCALE GENOMIC DNA]</scope>
    <source>
        <strain evidence="2 3">Ptm05</strain>
    </source>
</reference>
<dbReference type="InterPro" id="IPR003607">
    <property type="entry name" value="HD/PDEase_dom"/>
</dbReference>
<accession>A0ABS7QZ72</accession>
<protein>
    <submittedName>
        <fullName evidence="2">HD domain-containing protein</fullName>
    </submittedName>
</protein>
<dbReference type="Pfam" id="PF01966">
    <property type="entry name" value="HD"/>
    <property type="match status" value="1"/>
</dbReference>
<dbReference type="RefSeq" id="WP_222981234.1">
    <property type="nucleotide sequence ID" value="NZ_JAINVZ010000025.1"/>
</dbReference>
<evidence type="ECO:0000313" key="2">
    <source>
        <dbReference type="EMBL" id="MBY8888518.1"/>
    </source>
</evidence>
<dbReference type="Gene3D" id="1.10.3210.10">
    <property type="entry name" value="Hypothetical protein af1432"/>
    <property type="match status" value="1"/>
</dbReference>